<dbReference type="EMBL" id="PQXI01000164">
    <property type="protein sequence ID" value="TGO22516.1"/>
    <property type="molecule type" value="Genomic_DNA"/>
</dbReference>
<evidence type="ECO:0000256" key="1">
    <source>
        <dbReference type="SAM" id="MobiDB-lite"/>
    </source>
</evidence>
<evidence type="ECO:0000313" key="3">
    <source>
        <dbReference type="Proteomes" id="UP000297910"/>
    </source>
</evidence>
<proteinExistence type="predicted"/>
<keyword evidence="3" id="KW-1185">Reference proteome</keyword>
<dbReference type="Proteomes" id="UP000297910">
    <property type="component" value="Unassembled WGS sequence"/>
</dbReference>
<sequence length="311" mass="35978">MSTDHTFPNSLFPPVSQPSQYKPPQRRDLLTEIPHIPDNDDPSTEWLPIYNERTPYVEAEIVHLIHEIVRNFVRLSTVSEATVTWPPEGGHHLDEALCNELNISDAAKSLIRLLPCPGNCNSPIFLYQSSQLFEISDNGFNLRSSRESPLFVEGKTPAPECYILPHDVQLSAGDRDTPIVILDTIENTIRVVHIVDDGPDVSNPPNTPLERPDDLDYYRNYWPRHAPSFLRMQLNRIKALDAIPPGGQIALSYIDFADEWMRRKIKHYLEGTYGWPDNFNQEAWDEDRDRIWEETEEEYERLGRPHVLRFL</sequence>
<organism evidence="2 3">
    <name type="scientific">Botrytis paeoniae</name>
    <dbReference type="NCBI Taxonomy" id="278948"/>
    <lineage>
        <taxon>Eukaryota</taxon>
        <taxon>Fungi</taxon>
        <taxon>Dikarya</taxon>
        <taxon>Ascomycota</taxon>
        <taxon>Pezizomycotina</taxon>
        <taxon>Leotiomycetes</taxon>
        <taxon>Helotiales</taxon>
        <taxon>Sclerotiniaceae</taxon>
        <taxon>Botrytis</taxon>
    </lineage>
</organism>
<name>A0A4Z1FD69_9HELO</name>
<reference evidence="2 3" key="1">
    <citation type="submission" date="2017-12" db="EMBL/GenBank/DDBJ databases">
        <title>Comparative genomics of Botrytis spp.</title>
        <authorList>
            <person name="Valero-Jimenez C.A."/>
            <person name="Tapia P."/>
            <person name="Veloso J."/>
            <person name="Silva-Moreno E."/>
            <person name="Staats M."/>
            <person name="Valdes J.H."/>
            <person name="Van Kan J.A.L."/>
        </authorList>
    </citation>
    <scope>NUCLEOTIDE SEQUENCE [LARGE SCALE GENOMIC DNA]</scope>
    <source>
        <strain evidence="2 3">Bp0003</strain>
    </source>
</reference>
<dbReference type="AlphaFoldDB" id="A0A4Z1FD69"/>
<evidence type="ECO:0000313" key="2">
    <source>
        <dbReference type="EMBL" id="TGO22516.1"/>
    </source>
</evidence>
<protein>
    <submittedName>
        <fullName evidence="2">Uncharacterized protein</fullName>
    </submittedName>
</protein>
<accession>A0A4Z1FD69</accession>
<feature type="region of interest" description="Disordered" evidence="1">
    <location>
        <begin position="1"/>
        <end position="25"/>
    </location>
</feature>
<comment type="caution">
    <text evidence="2">The sequence shown here is derived from an EMBL/GenBank/DDBJ whole genome shotgun (WGS) entry which is preliminary data.</text>
</comment>
<gene>
    <name evidence="2" type="ORF">BPAE_0164g00030</name>
</gene>